<dbReference type="InterPro" id="IPR040151">
    <property type="entry name" value="Gfd2/YDR514C-like"/>
</dbReference>
<dbReference type="GO" id="GO:0003676">
    <property type="term" value="F:nucleic acid binding"/>
    <property type="evidence" value="ECO:0007669"/>
    <property type="project" value="InterPro"/>
</dbReference>
<dbReference type="Gene3D" id="3.30.420.10">
    <property type="entry name" value="Ribonuclease H-like superfamily/Ribonuclease H"/>
    <property type="match status" value="1"/>
</dbReference>
<organism evidence="2 3">
    <name type="scientific">Aspergillus mulundensis</name>
    <dbReference type="NCBI Taxonomy" id="1810919"/>
    <lineage>
        <taxon>Eukaryota</taxon>
        <taxon>Fungi</taxon>
        <taxon>Dikarya</taxon>
        <taxon>Ascomycota</taxon>
        <taxon>Pezizomycotina</taxon>
        <taxon>Eurotiomycetes</taxon>
        <taxon>Eurotiomycetidae</taxon>
        <taxon>Eurotiales</taxon>
        <taxon>Aspergillaceae</taxon>
        <taxon>Aspergillus</taxon>
        <taxon>Aspergillus subgen. Nidulantes</taxon>
    </lineage>
</organism>
<accession>A0A3D8SJS8</accession>
<name>A0A3D8SJS8_9EURO</name>
<comment type="caution">
    <text evidence="2">The sequence shown here is derived from an EMBL/GenBank/DDBJ whole genome shotgun (WGS) entry which is preliminary data.</text>
</comment>
<dbReference type="InterPro" id="IPR048519">
    <property type="entry name" value="Gfd2/YDR514C-like_C"/>
</dbReference>
<keyword evidence="3" id="KW-1185">Reference proteome</keyword>
<dbReference type="STRING" id="1810919.A0A3D8SJS8"/>
<dbReference type="EMBL" id="PVWQ01000003">
    <property type="protein sequence ID" value="RDW86522.1"/>
    <property type="molecule type" value="Genomic_DNA"/>
</dbReference>
<protein>
    <recommendedName>
        <fullName evidence="1">Gfd2/YDR514C-like C-terminal domain-containing protein</fullName>
    </recommendedName>
</protein>
<feature type="domain" description="Gfd2/YDR514C-like C-terminal" evidence="1">
    <location>
        <begin position="294"/>
        <end position="485"/>
    </location>
</feature>
<dbReference type="RefSeq" id="XP_026606046.1">
    <property type="nucleotide sequence ID" value="XM_026745180.1"/>
</dbReference>
<dbReference type="Proteomes" id="UP000256690">
    <property type="component" value="Unassembled WGS sequence"/>
</dbReference>
<evidence type="ECO:0000313" key="2">
    <source>
        <dbReference type="EMBL" id="RDW86522.1"/>
    </source>
</evidence>
<dbReference type="SUPFAM" id="SSF53098">
    <property type="entry name" value="Ribonuclease H-like"/>
    <property type="match status" value="1"/>
</dbReference>
<dbReference type="InterPro" id="IPR012337">
    <property type="entry name" value="RNaseH-like_sf"/>
</dbReference>
<dbReference type="PANTHER" id="PTHR28083">
    <property type="entry name" value="GOOD FOR FULL DBP5 ACTIVITY PROTEIN 2"/>
    <property type="match status" value="1"/>
</dbReference>
<dbReference type="Pfam" id="PF21762">
    <property type="entry name" value="DEDDh_C"/>
    <property type="match status" value="1"/>
</dbReference>
<dbReference type="AlphaFoldDB" id="A0A3D8SJS8"/>
<dbReference type="GO" id="GO:0005634">
    <property type="term" value="C:nucleus"/>
    <property type="evidence" value="ECO:0007669"/>
    <property type="project" value="TreeGrafter"/>
</dbReference>
<reference evidence="2 3" key="1">
    <citation type="journal article" date="2018" name="IMA Fungus">
        <title>IMA Genome-F 9: Draft genome sequence of Annulohypoxylon stygium, Aspergillus mulundensis, Berkeleyomyces basicola (syn. Thielaviopsis basicola), Ceratocystis smalleyi, two Cercospora beticola strains, Coleophoma cylindrospora, Fusarium fracticaudum, Phialophora cf. hyalina, and Morchella septimelata.</title>
        <authorList>
            <person name="Wingfield B.D."/>
            <person name="Bills G.F."/>
            <person name="Dong Y."/>
            <person name="Huang W."/>
            <person name="Nel W.J."/>
            <person name="Swalarsk-Parry B.S."/>
            <person name="Vaghefi N."/>
            <person name="Wilken P.M."/>
            <person name="An Z."/>
            <person name="de Beer Z.W."/>
            <person name="De Vos L."/>
            <person name="Chen L."/>
            <person name="Duong T.A."/>
            <person name="Gao Y."/>
            <person name="Hammerbacher A."/>
            <person name="Kikkert J.R."/>
            <person name="Li Y."/>
            <person name="Li H."/>
            <person name="Li K."/>
            <person name="Li Q."/>
            <person name="Liu X."/>
            <person name="Ma X."/>
            <person name="Naidoo K."/>
            <person name="Pethybridge S.J."/>
            <person name="Sun J."/>
            <person name="Steenkamp E.T."/>
            <person name="van der Nest M.A."/>
            <person name="van Wyk S."/>
            <person name="Wingfield M.J."/>
            <person name="Xiong C."/>
            <person name="Yue Q."/>
            <person name="Zhang X."/>
        </authorList>
    </citation>
    <scope>NUCLEOTIDE SEQUENCE [LARGE SCALE GENOMIC DNA]</scope>
    <source>
        <strain evidence="2 3">DSM 5745</strain>
    </source>
</reference>
<dbReference type="OrthoDB" id="5953249at2759"/>
<gene>
    <name evidence="2" type="ORF">DSM5745_03164</name>
</gene>
<dbReference type="InterPro" id="IPR036397">
    <property type="entry name" value="RNaseH_sf"/>
</dbReference>
<proteinExistence type="predicted"/>
<sequence length="512" mass="57234">MGAAERFKLLFEDDDAILQIDTGLRSLKPAAPPAVDQAPPLLEETVNQVAKLTISTTDGKEPITAAQGSDVPSPHDGTFCPLVALSRFPYHHIRGELMQKVAGKFFDRGQFWDRQWDLYYIHAPHRLGGRPLLLAPTCQARKLFREINRSFSCSQNIPSGLVLNFNREGFPQPTFLGQSDNRNMKDRLEGTIPVESNLRITPGDMNKEEMMAFEKMMEDALSAKTKTKSKAKKQRLRVQRDMDTGGAIRRSQCYLGLRSDHLDLIDIQWDKQPVETPQPTFDKPVPYPFWTEPVFISLDVEVHERSHSQVTEIGISTLDTRSLVGVSPGLNGEQWQSLIQSRHLRVQEYANHANHLYIRGCPDKFEFGTSEWVASVDISKAVQDCFAHPSFFDGPDKNLRPLVLVGHNLESDIQFLELANVHILGKSGSSQFADRIDTATSFQLLRGETEPRSLGAVIGELGMTGWNLHNAGNDARYTLQALVAMLVKHSIEGLTCTPKPEEAAHVCVDLGD</sequence>
<dbReference type="PANTHER" id="PTHR28083:SF1">
    <property type="entry name" value="GOOD FOR FULL DBP5 ACTIVITY PROTEIN 2"/>
    <property type="match status" value="1"/>
</dbReference>
<evidence type="ECO:0000313" key="3">
    <source>
        <dbReference type="Proteomes" id="UP000256690"/>
    </source>
</evidence>
<evidence type="ECO:0000259" key="1">
    <source>
        <dbReference type="Pfam" id="PF21762"/>
    </source>
</evidence>
<dbReference type="GeneID" id="38113534"/>